<evidence type="ECO:0000259" key="3">
    <source>
        <dbReference type="Pfam" id="PF24758"/>
    </source>
</evidence>
<evidence type="ECO:0008006" key="6">
    <source>
        <dbReference type="Google" id="ProtNLM"/>
    </source>
</evidence>
<protein>
    <recommendedName>
        <fullName evidence="6">F-box/FBD/LRR-repeat protein</fullName>
    </recommendedName>
</protein>
<dbReference type="Pfam" id="PF00646">
    <property type="entry name" value="F-box"/>
    <property type="match status" value="1"/>
</dbReference>
<evidence type="ECO:0000313" key="4">
    <source>
        <dbReference type="EMBL" id="KAF9624776.1"/>
    </source>
</evidence>
<dbReference type="OrthoDB" id="629734at2759"/>
<name>A0A835MIB2_9MAGN</name>
<accession>A0A835MIB2</accession>
<feature type="domain" description="F-box/LRR-repeat protein 15/At3g58940/PEG3-like LRR" evidence="3">
    <location>
        <begin position="104"/>
        <end position="194"/>
    </location>
</feature>
<evidence type="ECO:0000313" key="5">
    <source>
        <dbReference type="Proteomes" id="UP000631114"/>
    </source>
</evidence>
<evidence type="ECO:0000259" key="2">
    <source>
        <dbReference type="Pfam" id="PF08387"/>
    </source>
</evidence>
<dbReference type="InterPro" id="IPR006566">
    <property type="entry name" value="FBD"/>
</dbReference>
<proteinExistence type="predicted"/>
<keyword evidence="5" id="KW-1185">Reference proteome</keyword>
<dbReference type="InterPro" id="IPR032675">
    <property type="entry name" value="LRR_dom_sf"/>
</dbReference>
<dbReference type="Pfam" id="PF24758">
    <property type="entry name" value="LRR_At5g56370"/>
    <property type="match status" value="1"/>
</dbReference>
<dbReference type="Proteomes" id="UP000631114">
    <property type="component" value="Unassembled WGS sequence"/>
</dbReference>
<reference evidence="4 5" key="1">
    <citation type="submission" date="2020-10" db="EMBL/GenBank/DDBJ databases">
        <title>The Coptis chinensis genome and diversification of protoberbering-type alkaloids.</title>
        <authorList>
            <person name="Wang B."/>
            <person name="Shu S."/>
            <person name="Song C."/>
            <person name="Liu Y."/>
        </authorList>
    </citation>
    <scope>NUCLEOTIDE SEQUENCE [LARGE SCALE GENOMIC DNA]</scope>
    <source>
        <strain evidence="4">HL-2020</strain>
        <tissue evidence="4">Leaf</tissue>
    </source>
</reference>
<dbReference type="SUPFAM" id="SSF52047">
    <property type="entry name" value="RNI-like"/>
    <property type="match status" value="1"/>
</dbReference>
<dbReference type="Pfam" id="PF08387">
    <property type="entry name" value="FBD"/>
    <property type="match status" value="1"/>
</dbReference>
<sequence length="346" mass="39461">METGSDRAPDIISNLPLNVIEGILMCLPLRDAVRTSILSRKWRYRWTTIPQLVFDDTCVPVTSSSLAVTKTKFVSFVDRALLLHRGPIQKFKLSISYLQSCPDIDQWILFLSWRNVKEISLELEEKEWYKVPSCLFSCQYLTHLELFRCEVHPPPTFKGFSNLKSLSFQQSYFENGVVESILSSCPILESFTLTPPRGYYLTCNLIKALGNVPALERLVAESYFVKYLSVKSVPSKLALKYEHLKKLELYQVGFEDVNEISVAICLLVCSPNLEELLFSASSDNEACIGPDMDYWDKQHPIDCSFKRLQIVNMTDMSGVPDEMEFTKFLLAKSPVLKTMSIKSSTI</sequence>
<evidence type="ECO:0000259" key="1">
    <source>
        <dbReference type="Pfam" id="PF00646"/>
    </source>
</evidence>
<feature type="domain" description="FBD" evidence="2">
    <location>
        <begin position="299"/>
        <end position="341"/>
    </location>
</feature>
<dbReference type="InterPro" id="IPR001810">
    <property type="entry name" value="F-box_dom"/>
</dbReference>
<organism evidence="4 5">
    <name type="scientific">Coptis chinensis</name>
    <dbReference type="NCBI Taxonomy" id="261450"/>
    <lineage>
        <taxon>Eukaryota</taxon>
        <taxon>Viridiplantae</taxon>
        <taxon>Streptophyta</taxon>
        <taxon>Embryophyta</taxon>
        <taxon>Tracheophyta</taxon>
        <taxon>Spermatophyta</taxon>
        <taxon>Magnoliopsida</taxon>
        <taxon>Ranunculales</taxon>
        <taxon>Ranunculaceae</taxon>
        <taxon>Coptidoideae</taxon>
        <taxon>Coptis</taxon>
    </lineage>
</organism>
<dbReference type="Gene3D" id="3.80.10.10">
    <property type="entry name" value="Ribonuclease Inhibitor"/>
    <property type="match status" value="1"/>
</dbReference>
<gene>
    <name evidence="4" type="ORF">IFM89_013857</name>
</gene>
<dbReference type="PANTHER" id="PTHR31639">
    <property type="entry name" value="F-BOX PROTEIN-LIKE"/>
    <property type="match status" value="1"/>
</dbReference>
<dbReference type="AlphaFoldDB" id="A0A835MIB2"/>
<dbReference type="EMBL" id="JADFTS010000001">
    <property type="protein sequence ID" value="KAF9624776.1"/>
    <property type="molecule type" value="Genomic_DNA"/>
</dbReference>
<comment type="caution">
    <text evidence="4">The sequence shown here is derived from an EMBL/GenBank/DDBJ whole genome shotgun (WGS) entry which is preliminary data.</text>
</comment>
<feature type="domain" description="F-box" evidence="1">
    <location>
        <begin position="12"/>
        <end position="47"/>
    </location>
</feature>
<dbReference type="InterPro" id="IPR036047">
    <property type="entry name" value="F-box-like_dom_sf"/>
</dbReference>
<dbReference type="PANTHER" id="PTHR31639:SF237">
    <property type="entry name" value="F-BOX DOMAIN-CONTAINING PROTEIN"/>
    <property type="match status" value="1"/>
</dbReference>
<dbReference type="InterPro" id="IPR055411">
    <property type="entry name" value="LRR_FXL15/At3g58940/PEG3-like"/>
</dbReference>
<dbReference type="SUPFAM" id="SSF81383">
    <property type="entry name" value="F-box domain"/>
    <property type="match status" value="1"/>
</dbReference>